<sequence length="894" mass="98328">MRRRQPANFRTLLENRTFAQLLDVGGASATMKTLRILCYISQHHTDALSSTFYYCCCARAQLFKPVVNSFQSANAQVAQTLSVFSVFPPSESPRKERSILRAAQAATTVYSRELTNTNITEHRHHIRTVFVQSFLSSSRSETRRAAVDALKEMVKVTPNVGSGLLCDALSRRDTSDGKRTAALDPASEDLDPLEDVASWISLFLPTHTGICGVSQMSTDFVLHHEDIDDDADAYEPLEEPRRSVVKTPTGIQPSLFLPRFLARILEALDPSQLRATSREDLEICQTLESGFCVHQSNAASKAPGKGKDADIQKWEAELRESLEAKKNIAQFPPYLGTLSALLLEKDGVVAAGSILVRRKGIDAFLDLSGCCTDRLGVFKHSLGVAILRALKIGGLPEETTVEPLDGLLLRVLYRLRSLGEREPLDPASLTVASLLLWAVVSVGGMGAADAENAFEQLASPSTSRFTLHNLVRVIKQHPRREKNAVLALLVVGELHAHSPGTPFPLSFGLVDGGLDRDTDEDVATLADNLGRLAWKTAKPSLRRSLAKKDLVPSFLVHDEMLDDRHDVRRRHLRAVPPYIDPYLKPCFPWLRMFFKDRYAVRTQSETSDRVREAVFIPLGSTGAPSRFFKRASQPYAGDTSATSADCGRRLYGTSHELRQAAHRGSVEATFLCPEVRTTPRRGQLRLQRLLPLSAAVEDEEGYQIPMVTQLIGSVRVSREAGDDAATSDDLRGGRMTVAILTTPNISPPSSHYSRASQLSESPVLSGSGSTSVAISRTILASLYDPKAAEFLYAPSPDLAASRVMACVGDEWPVLEGRGLETIPFELPFAKDSGSDVFTAARVTRSRAQSRTLTQRDRLSGRPRLWILASRSLDALVQYAEDEHLRTTRVHGESS</sequence>
<evidence type="ECO:0000256" key="1">
    <source>
        <dbReference type="SAM" id="MobiDB-lite"/>
    </source>
</evidence>
<dbReference type="STRING" id="1314781.A0A165L8Q7"/>
<reference evidence="3 4" key="1">
    <citation type="journal article" date="2016" name="Mol. Biol. Evol.">
        <title>Comparative Genomics of Early-Diverging Mushroom-Forming Fungi Provides Insights into the Origins of Lignocellulose Decay Capabilities.</title>
        <authorList>
            <person name="Nagy L.G."/>
            <person name="Riley R."/>
            <person name="Tritt A."/>
            <person name="Adam C."/>
            <person name="Daum C."/>
            <person name="Floudas D."/>
            <person name="Sun H."/>
            <person name="Yadav J.S."/>
            <person name="Pangilinan J."/>
            <person name="Larsson K.H."/>
            <person name="Matsuura K."/>
            <person name="Barry K."/>
            <person name="Labutti K."/>
            <person name="Kuo R."/>
            <person name="Ohm R.A."/>
            <person name="Bhattacharya S.S."/>
            <person name="Shirouzu T."/>
            <person name="Yoshinaga Y."/>
            <person name="Martin F.M."/>
            <person name="Grigoriev I.V."/>
            <person name="Hibbett D.S."/>
        </authorList>
    </citation>
    <scope>NUCLEOTIDE SEQUENCE [LARGE SCALE GENOMIC DNA]</scope>
    <source>
        <strain evidence="3 4">HHB12029</strain>
    </source>
</reference>
<organism evidence="3 4">
    <name type="scientific">Exidia glandulosa HHB12029</name>
    <dbReference type="NCBI Taxonomy" id="1314781"/>
    <lineage>
        <taxon>Eukaryota</taxon>
        <taxon>Fungi</taxon>
        <taxon>Dikarya</taxon>
        <taxon>Basidiomycota</taxon>
        <taxon>Agaricomycotina</taxon>
        <taxon>Agaricomycetes</taxon>
        <taxon>Auriculariales</taxon>
        <taxon>Exidiaceae</taxon>
        <taxon>Exidia</taxon>
    </lineage>
</organism>
<keyword evidence="4" id="KW-1185">Reference proteome</keyword>
<evidence type="ECO:0000313" key="4">
    <source>
        <dbReference type="Proteomes" id="UP000077266"/>
    </source>
</evidence>
<protein>
    <recommendedName>
        <fullName evidence="2">GCN1-like HEAT repeats domain-containing protein</fullName>
    </recommendedName>
</protein>
<name>A0A165L8Q7_EXIGL</name>
<dbReference type="InterPro" id="IPR056809">
    <property type="entry name" value="HEAT_GCN1_fung"/>
</dbReference>
<evidence type="ECO:0000259" key="2">
    <source>
        <dbReference type="Pfam" id="PF24916"/>
    </source>
</evidence>
<accession>A0A165L8Q7</accession>
<dbReference type="Proteomes" id="UP000077266">
    <property type="component" value="Unassembled WGS sequence"/>
</dbReference>
<dbReference type="EMBL" id="KV425929">
    <property type="protein sequence ID" value="KZV97520.1"/>
    <property type="molecule type" value="Genomic_DNA"/>
</dbReference>
<dbReference type="InParanoid" id="A0A165L8Q7"/>
<dbReference type="Pfam" id="PF24916">
    <property type="entry name" value="HEAT_GCN1_fung"/>
    <property type="match status" value="1"/>
</dbReference>
<proteinExistence type="predicted"/>
<feature type="region of interest" description="Disordered" evidence="1">
    <location>
        <begin position="741"/>
        <end position="761"/>
    </location>
</feature>
<evidence type="ECO:0000313" key="3">
    <source>
        <dbReference type="EMBL" id="KZV97520.1"/>
    </source>
</evidence>
<dbReference type="OrthoDB" id="5148094at2759"/>
<gene>
    <name evidence="3" type="ORF">EXIGLDRAFT_764314</name>
</gene>
<dbReference type="AlphaFoldDB" id="A0A165L8Q7"/>
<feature type="domain" description="GCN1-like HEAT repeats" evidence="2">
    <location>
        <begin position="371"/>
        <end position="457"/>
    </location>
</feature>